<gene>
    <name evidence="1" type="ORF">WJX74_008954</name>
</gene>
<proteinExistence type="predicted"/>
<dbReference type="InterPro" id="IPR053729">
    <property type="entry name" value="MAD2L1BP_domain_sf"/>
</dbReference>
<evidence type="ECO:0000313" key="1">
    <source>
        <dbReference type="EMBL" id="KAK9831779.1"/>
    </source>
</evidence>
<name>A0AAW1RDS7_9CHLO</name>
<comment type="caution">
    <text evidence="1">The sequence shown here is derived from an EMBL/GenBank/DDBJ whole genome shotgun (WGS) entry which is preliminary data.</text>
</comment>
<reference evidence="1 2" key="1">
    <citation type="journal article" date="2024" name="Nat. Commun.">
        <title>Phylogenomics reveals the evolutionary origins of lichenization in chlorophyte algae.</title>
        <authorList>
            <person name="Puginier C."/>
            <person name="Libourel C."/>
            <person name="Otte J."/>
            <person name="Skaloud P."/>
            <person name="Haon M."/>
            <person name="Grisel S."/>
            <person name="Petersen M."/>
            <person name="Berrin J.G."/>
            <person name="Delaux P.M."/>
            <person name="Dal Grande F."/>
            <person name="Keller J."/>
        </authorList>
    </citation>
    <scope>NUCLEOTIDE SEQUENCE [LARGE SCALE GENOMIC DNA]</scope>
    <source>
        <strain evidence="1 2">SAG 2145</strain>
    </source>
</reference>
<evidence type="ECO:0000313" key="2">
    <source>
        <dbReference type="Proteomes" id="UP001438707"/>
    </source>
</evidence>
<accession>A0AAW1RDS7</accession>
<dbReference type="GO" id="GO:0007096">
    <property type="term" value="P:regulation of exit from mitosis"/>
    <property type="evidence" value="ECO:0007669"/>
    <property type="project" value="InterPro"/>
</dbReference>
<dbReference type="Gene3D" id="3.30.900.20">
    <property type="match status" value="1"/>
</dbReference>
<dbReference type="PANTHER" id="PTHR15681:SF1">
    <property type="entry name" value="MAD2L1-BINDING PROTEIN"/>
    <property type="match status" value="1"/>
</dbReference>
<dbReference type="PANTHER" id="PTHR15681">
    <property type="entry name" value="MAD2L1-BINDING PROTEIN"/>
    <property type="match status" value="1"/>
</dbReference>
<sequence>MRVSNEGEALTVSLQLSQPPSRQAITALAQELIKHFLFVRNQIPGLFSDLEQQVRDAAQAKAAVMLRATSSGKRAPRCPESRRIHKLLQNIWDLFGAIEGLASHKAISIMLVLGQTVARPKETYHLTGILSSATDPRPGNGQDLVRRALRALVNAAAEMPEGSASAGPTKMFLLVEMNASERTPSGFLPLNNRTMNLKKALQVKISLQAPIWREPSSEVMGDQQMEQQMSLVTTGVWYLCKKHVKGIRGAASPCVSDNCQS</sequence>
<dbReference type="EMBL" id="JALJOS010000013">
    <property type="protein sequence ID" value="KAK9831779.1"/>
    <property type="molecule type" value="Genomic_DNA"/>
</dbReference>
<keyword evidence="2" id="KW-1185">Reference proteome</keyword>
<dbReference type="Pfam" id="PF06581">
    <property type="entry name" value="p31comet"/>
    <property type="match status" value="1"/>
</dbReference>
<dbReference type="AlphaFoldDB" id="A0AAW1RDS7"/>
<dbReference type="GO" id="GO:0005634">
    <property type="term" value="C:nucleus"/>
    <property type="evidence" value="ECO:0007669"/>
    <property type="project" value="InterPro"/>
</dbReference>
<organism evidence="1 2">
    <name type="scientific">Apatococcus lobatus</name>
    <dbReference type="NCBI Taxonomy" id="904363"/>
    <lineage>
        <taxon>Eukaryota</taxon>
        <taxon>Viridiplantae</taxon>
        <taxon>Chlorophyta</taxon>
        <taxon>core chlorophytes</taxon>
        <taxon>Trebouxiophyceae</taxon>
        <taxon>Chlorellales</taxon>
        <taxon>Chlorellaceae</taxon>
        <taxon>Apatococcus</taxon>
    </lineage>
</organism>
<dbReference type="InterPro" id="IPR009511">
    <property type="entry name" value="MAD1/Cdc20-bound-Mad2-bd"/>
</dbReference>
<dbReference type="Proteomes" id="UP001438707">
    <property type="component" value="Unassembled WGS sequence"/>
</dbReference>
<protein>
    <submittedName>
        <fullName evidence="1">Uncharacterized protein</fullName>
    </submittedName>
</protein>